<dbReference type="EMBL" id="JAXLPB010000003">
    <property type="protein sequence ID" value="MDY8109588.1"/>
    <property type="molecule type" value="Genomic_DNA"/>
</dbReference>
<accession>A0ABU5I2J1</accession>
<evidence type="ECO:0000313" key="3">
    <source>
        <dbReference type="Proteomes" id="UP001294412"/>
    </source>
</evidence>
<comment type="caution">
    <text evidence="2">The sequence shown here is derived from an EMBL/GenBank/DDBJ whole genome shotgun (WGS) entry which is preliminary data.</text>
</comment>
<protein>
    <submittedName>
        <fullName evidence="2">DUF3253 domain-containing protein</fullName>
    </submittedName>
</protein>
<sequence length="111" mass="11738">MTDAATIDRARITETIVALTATRGPGKTVCPSEVARALAGSNEKEWRKLMAPIRAESVRLASAGEIVIKRKGKPVDPQDFKGIYRLALPAGDGEPGAEEIEPGKSEPPSTA</sequence>
<dbReference type="Proteomes" id="UP001294412">
    <property type="component" value="Unassembled WGS sequence"/>
</dbReference>
<dbReference type="Pfam" id="PF11625">
    <property type="entry name" value="DUF3253"/>
    <property type="match status" value="1"/>
</dbReference>
<gene>
    <name evidence="2" type="ORF">U0C82_10610</name>
</gene>
<reference evidence="2 3" key="1">
    <citation type="submission" date="2023-12" db="EMBL/GenBank/DDBJ databases">
        <title>Description of Novel Strain Fulvimarina sp. 2208YS6-2-32 isolated from Uroteuthis (Photololigo) edulis.</title>
        <authorList>
            <person name="Park J.-S."/>
        </authorList>
    </citation>
    <scope>NUCLEOTIDE SEQUENCE [LARGE SCALE GENOMIC DNA]</scope>
    <source>
        <strain evidence="2 3">2208YS6-2-32</strain>
    </source>
</reference>
<proteinExistence type="predicted"/>
<dbReference type="InterPro" id="IPR036388">
    <property type="entry name" value="WH-like_DNA-bd_sf"/>
</dbReference>
<organism evidence="2 3">
    <name type="scientific">Fulvimarina uroteuthidis</name>
    <dbReference type="NCBI Taxonomy" id="3098149"/>
    <lineage>
        <taxon>Bacteria</taxon>
        <taxon>Pseudomonadati</taxon>
        <taxon>Pseudomonadota</taxon>
        <taxon>Alphaproteobacteria</taxon>
        <taxon>Hyphomicrobiales</taxon>
        <taxon>Aurantimonadaceae</taxon>
        <taxon>Fulvimarina</taxon>
    </lineage>
</organism>
<dbReference type="Gene3D" id="1.10.10.10">
    <property type="entry name" value="Winged helix-like DNA-binding domain superfamily/Winged helix DNA-binding domain"/>
    <property type="match status" value="1"/>
</dbReference>
<dbReference type="InterPro" id="IPR036390">
    <property type="entry name" value="WH_DNA-bd_sf"/>
</dbReference>
<evidence type="ECO:0000313" key="2">
    <source>
        <dbReference type="EMBL" id="MDY8109588.1"/>
    </source>
</evidence>
<name>A0ABU5I2J1_9HYPH</name>
<dbReference type="SUPFAM" id="SSF46785">
    <property type="entry name" value="Winged helix' DNA-binding domain"/>
    <property type="match status" value="1"/>
</dbReference>
<keyword evidence="3" id="KW-1185">Reference proteome</keyword>
<evidence type="ECO:0000256" key="1">
    <source>
        <dbReference type="SAM" id="MobiDB-lite"/>
    </source>
</evidence>
<dbReference type="RefSeq" id="WP_322187074.1">
    <property type="nucleotide sequence ID" value="NZ_JAXLPB010000003.1"/>
</dbReference>
<dbReference type="InterPro" id="IPR021660">
    <property type="entry name" value="DUF3253"/>
</dbReference>
<feature type="region of interest" description="Disordered" evidence="1">
    <location>
        <begin position="88"/>
        <end position="111"/>
    </location>
</feature>